<evidence type="ECO:0000313" key="3">
    <source>
        <dbReference type="Proteomes" id="UP001596267"/>
    </source>
</evidence>
<evidence type="ECO:0000256" key="1">
    <source>
        <dbReference type="SAM" id="Phobius"/>
    </source>
</evidence>
<evidence type="ECO:0000313" key="2">
    <source>
        <dbReference type="EMBL" id="MFC6385201.1"/>
    </source>
</evidence>
<name>A0ABW1W9G8_9BACL</name>
<gene>
    <name evidence="2" type="ORF">ACFP7A_01190</name>
</gene>
<dbReference type="Pfam" id="PF05017">
    <property type="entry name" value="TMP"/>
    <property type="match status" value="5"/>
</dbReference>
<dbReference type="PANTHER" id="PTHR37813">
    <property type="entry name" value="FELS-2 PROPHAGE PROTEIN"/>
    <property type="match status" value="1"/>
</dbReference>
<dbReference type="InterPro" id="IPR007713">
    <property type="entry name" value="TMP_rpt"/>
</dbReference>
<protein>
    <recommendedName>
        <fullName evidence="4">Phage tail tape measure protein</fullName>
    </recommendedName>
</protein>
<accession>A0ABW1W9G8</accession>
<keyword evidence="1" id="KW-1133">Transmembrane helix</keyword>
<evidence type="ECO:0008006" key="4">
    <source>
        <dbReference type="Google" id="ProtNLM"/>
    </source>
</evidence>
<dbReference type="RefSeq" id="WP_253077310.1">
    <property type="nucleotide sequence ID" value="NZ_JAMXWN010000019.1"/>
</dbReference>
<keyword evidence="1" id="KW-0812">Transmembrane</keyword>
<feature type="transmembrane region" description="Helical" evidence="1">
    <location>
        <begin position="326"/>
        <end position="351"/>
    </location>
</feature>
<dbReference type="PANTHER" id="PTHR37813:SF1">
    <property type="entry name" value="FELS-2 PROPHAGE PROTEIN"/>
    <property type="match status" value="1"/>
</dbReference>
<dbReference type="EMBL" id="JBHSTQ010000001">
    <property type="protein sequence ID" value="MFC6385201.1"/>
    <property type="molecule type" value="Genomic_DNA"/>
</dbReference>
<keyword evidence="1" id="KW-0472">Membrane</keyword>
<feature type="transmembrane region" description="Helical" evidence="1">
    <location>
        <begin position="431"/>
        <end position="453"/>
    </location>
</feature>
<organism evidence="2 3">
    <name type="scientific">Sporolactobacillus kofuensis</name>
    <dbReference type="NCBI Taxonomy" id="269672"/>
    <lineage>
        <taxon>Bacteria</taxon>
        <taxon>Bacillati</taxon>
        <taxon>Bacillota</taxon>
        <taxon>Bacilli</taxon>
        <taxon>Bacillales</taxon>
        <taxon>Sporolactobacillaceae</taxon>
        <taxon>Sporolactobacillus</taxon>
    </lineage>
</organism>
<feature type="transmembrane region" description="Helical" evidence="1">
    <location>
        <begin position="396"/>
        <end position="419"/>
    </location>
</feature>
<reference evidence="3" key="1">
    <citation type="journal article" date="2019" name="Int. J. Syst. Evol. Microbiol.">
        <title>The Global Catalogue of Microorganisms (GCM) 10K type strain sequencing project: providing services to taxonomists for standard genome sequencing and annotation.</title>
        <authorList>
            <consortium name="The Broad Institute Genomics Platform"/>
            <consortium name="The Broad Institute Genome Sequencing Center for Infectious Disease"/>
            <person name="Wu L."/>
            <person name="Ma J."/>
        </authorList>
    </citation>
    <scope>NUCLEOTIDE SEQUENCE [LARGE SCALE GENOMIC DNA]</scope>
    <source>
        <strain evidence="3">CCUG 42001</strain>
    </source>
</reference>
<comment type="caution">
    <text evidence="2">The sequence shown here is derived from an EMBL/GenBank/DDBJ whole genome shotgun (WGS) entry which is preliminary data.</text>
</comment>
<proteinExistence type="predicted"/>
<sequence>MGENMDLVIRMILNAAEFASELSAEQARLDEFDAKKLDDKTVNVDADTAAASAKLDEMNAKHMDDKNIDVDADTAAANAKIDALKAKLDSLSNHDMGSSHSGEGIGLLPASIMTGLPMLSPMLAAAAGGAMALSSGLAAAGAGAVGFGAVAVPTLSTVIKAASGGKDAMKGLDSEQRAAVGSLRSFQSFWKSFTASFQSPVLNMFTGGLKALQMILTGLRPAIQGAANAFSGLLKDLNRSLGSPPVKAFFDYLGKMAGPMITAFGRITGNVMLGVMNLLREFGPLSTQMVNGLLKMSQRFAQWSSRIGSSKGFQQFIQYVRENGPVVISIIGNVVSAVGHILVALAPMGAAMLRVVQAVTQWIASFSKAHPAIVQLIASVVAGIGVARLVSPILSAIGIGFTVLRGAVMAFSSGGIVALRAFFVALMGNPVIAIITIIVAAIVGATLLITMHWKQVSSFLNSTWHAISSAAQSIWNGIKSTLSSIWNGIKSGASSIFNSIRSVISSVWNGIRSVTSSVWNGIKSAISSAWNAIRSVIRSGASTVKSVLSGAWSAVRSAATSAWHAISSVVSSAFSRVKSVIRSGASAVRSVMSAAWNAIRSGASSAWNGITGVVRSGISRVGSILRSIGGSAFSWGANLIKMFGNGIRSAIGGVANAAKSAVNSVKKFLGFHSPAEEGPGADADVWAPNLMKMFTHGIVEGTPALQGALSKAITPPTAVKSPNISRLVNGIPVTNGAPISTSTADNSTQYNGPLIGQVIVRNDQDIQKIQQAIYNSQASARRAKGVKGI</sequence>
<dbReference type="Gene3D" id="1.20.120.20">
    <property type="entry name" value="Apolipoprotein"/>
    <property type="match status" value="2"/>
</dbReference>
<dbReference type="Proteomes" id="UP001596267">
    <property type="component" value="Unassembled WGS sequence"/>
</dbReference>
<keyword evidence="3" id="KW-1185">Reference proteome</keyword>